<feature type="region of interest" description="Disordered" evidence="1">
    <location>
        <begin position="1"/>
        <end position="24"/>
    </location>
</feature>
<evidence type="ECO:0000256" key="1">
    <source>
        <dbReference type="SAM" id="MobiDB-lite"/>
    </source>
</evidence>
<dbReference type="EMBL" id="LKAM01000007">
    <property type="protein sequence ID" value="KUM47432.1"/>
    <property type="molecule type" value="Genomic_DNA"/>
</dbReference>
<geneLocation type="mitochondrion" evidence="2"/>
<reference evidence="2" key="1">
    <citation type="journal article" date="2015" name="Genome Biol. Evol.">
        <title>Organellar Genomes of White Spruce (Picea glauca): Assembly and Annotation.</title>
        <authorList>
            <person name="Jackman S.D."/>
            <person name="Warren R.L."/>
            <person name="Gibb E.A."/>
            <person name="Vandervalk B.P."/>
            <person name="Mohamadi H."/>
            <person name="Chu J."/>
            <person name="Raymond A."/>
            <person name="Pleasance S."/>
            <person name="Coope R."/>
            <person name="Wildung M.R."/>
            <person name="Ritland C.E."/>
            <person name="Bousquet J."/>
            <person name="Jones S.J."/>
            <person name="Bohlmann J."/>
            <person name="Birol I."/>
        </authorList>
    </citation>
    <scope>NUCLEOTIDE SEQUENCE [LARGE SCALE GENOMIC DNA]</scope>
    <source>
        <tissue evidence="2">Flushing bud</tissue>
    </source>
</reference>
<dbReference type="AlphaFoldDB" id="A0A101LY41"/>
<protein>
    <submittedName>
        <fullName evidence="2">Uncharacterized protein</fullName>
    </submittedName>
</protein>
<gene>
    <name evidence="2" type="ORF">ABT39_MTgene5617</name>
</gene>
<proteinExistence type="predicted"/>
<name>A0A101LY41_PICGL</name>
<organism evidence="2">
    <name type="scientific">Picea glauca</name>
    <name type="common">White spruce</name>
    <name type="synonym">Pinus glauca</name>
    <dbReference type="NCBI Taxonomy" id="3330"/>
    <lineage>
        <taxon>Eukaryota</taxon>
        <taxon>Viridiplantae</taxon>
        <taxon>Streptophyta</taxon>
        <taxon>Embryophyta</taxon>
        <taxon>Tracheophyta</taxon>
        <taxon>Spermatophyta</taxon>
        <taxon>Pinopsida</taxon>
        <taxon>Pinidae</taxon>
        <taxon>Conifers I</taxon>
        <taxon>Pinales</taxon>
        <taxon>Pinaceae</taxon>
        <taxon>Picea</taxon>
    </lineage>
</organism>
<evidence type="ECO:0000313" key="2">
    <source>
        <dbReference type="EMBL" id="KUM47432.1"/>
    </source>
</evidence>
<accession>A0A101LY41</accession>
<sequence>MPQPIILFPPRSEDTSSRPTTGKARSLANTIQSYLLLETKSLYPFSPCYQLILFTHLEKVLTPLSCLNLLLQAGMLKGVPTNIDLFGGQASRYN</sequence>
<keyword evidence="2" id="KW-0496">Mitochondrion</keyword>
<comment type="caution">
    <text evidence="2">The sequence shown here is derived from an EMBL/GenBank/DDBJ whole genome shotgun (WGS) entry which is preliminary data.</text>
</comment>